<dbReference type="CDD" id="cd00293">
    <property type="entry name" value="USP-like"/>
    <property type="match status" value="1"/>
</dbReference>
<dbReference type="RefSeq" id="WP_249706009.1">
    <property type="nucleotide sequence ID" value="NZ_JAMFMB010000001.1"/>
</dbReference>
<dbReference type="SUPFAM" id="SSF52402">
    <property type="entry name" value="Adenine nucleotide alpha hydrolases-like"/>
    <property type="match status" value="1"/>
</dbReference>
<comment type="similarity">
    <text evidence="1">Belongs to the universal stress protein A family.</text>
</comment>
<dbReference type="InterPro" id="IPR006016">
    <property type="entry name" value="UspA"/>
</dbReference>
<reference evidence="3" key="1">
    <citation type="submission" date="2022-05" db="EMBL/GenBank/DDBJ databases">
        <authorList>
            <person name="Park J.-S."/>
        </authorList>
    </citation>
    <scope>NUCLEOTIDE SEQUENCE</scope>
    <source>
        <strain evidence="3">2012CJ41-6</strain>
    </source>
</reference>
<dbReference type="EMBL" id="JAMFMB010000001">
    <property type="protein sequence ID" value="MCL6282053.1"/>
    <property type="molecule type" value="Genomic_DNA"/>
</dbReference>
<dbReference type="PRINTS" id="PR01438">
    <property type="entry name" value="UNVRSLSTRESS"/>
</dbReference>
<dbReference type="PANTHER" id="PTHR46268">
    <property type="entry name" value="STRESS RESPONSE PROTEIN NHAX"/>
    <property type="match status" value="1"/>
</dbReference>
<accession>A0ABT0PWS0</accession>
<organism evidence="3 4">
    <name type="scientific">Ruegeria spongiae</name>
    <dbReference type="NCBI Taxonomy" id="2942209"/>
    <lineage>
        <taxon>Bacteria</taxon>
        <taxon>Pseudomonadati</taxon>
        <taxon>Pseudomonadota</taxon>
        <taxon>Alphaproteobacteria</taxon>
        <taxon>Rhodobacterales</taxon>
        <taxon>Roseobacteraceae</taxon>
        <taxon>Ruegeria</taxon>
    </lineage>
</organism>
<gene>
    <name evidence="3" type="ORF">M3P21_00795</name>
</gene>
<evidence type="ECO:0000256" key="1">
    <source>
        <dbReference type="ARBA" id="ARBA00008791"/>
    </source>
</evidence>
<sequence length="143" mass="15501">MTRSVLCAVDAGKPESDAEVLRQAARLADLDDAQLDVVTVLPDFGESFVSQFFEPQHHEHAIQQAQQALEDLSKSVLGEGRSAKIRHVVATGSAYQEILKTAQSAGSDLIVIGAHRPDLKDYLLGPNAARVVRHSTVSVYVVR</sequence>
<dbReference type="Gene3D" id="3.40.50.620">
    <property type="entry name" value="HUPs"/>
    <property type="match status" value="1"/>
</dbReference>
<evidence type="ECO:0000313" key="3">
    <source>
        <dbReference type="EMBL" id="MCL6282053.1"/>
    </source>
</evidence>
<name>A0ABT0PWS0_9RHOB</name>
<dbReference type="PANTHER" id="PTHR46268:SF6">
    <property type="entry name" value="UNIVERSAL STRESS PROTEIN UP12"/>
    <property type="match status" value="1"/>
</dbReference>
<feature type="domain" description="UspA" evidence="2">
    <location>
        <begin position="1"/>
        <end position="143"/>
    </location>
</feature>
<dbReference type="InterPro" id="IPR006015">
    <property type="entry name" value="Universal_stress_UspA"/>
</dbReference>
<keyword evidence="4" id="KW-1185">Reference proteome</keyword>
<comment type="caution">
    <text evidence="3">The sequence shown here is derived from an EMBL/GenBank/DDBJ whole genome shotgun (WGS) entry which is preliminary data.</text>
</comment>
<proteinExistence type="inferred from homology"/>
<evidence type="ECO:0000259" key="2">
    <source>
        <dbReference type="Pfam" id="PF00582"/>
    </source>
</evidence>
<evidence type="ECO:0000313" key="4">
    <source>
        <dbReference type="Proteomes" id="UP001203880"/>
    </source>
</evidence>
<dbReference type="InterPro" id="IPR014729">
    <property type="entry name" value="Rossmann-like_a/b/a_fold"/>
</dbReference>
<dbReference type="Pfam" id="PF00582">
    <property type="entry name" value="Usp"/>
    <property type="match status" value="1"/>
</dbReference>
<protein>
    <submittedName>
        <fullName evidence="3">Universal stress protein</fullName>
    </submittedName>
</protein>
<dbReference type="Proteomes" id="UP001203880">
    <property type="component" value="Unassembled WGS sequence"/>
</dbReference>